<dbReference type="SUPFAM" id="SSF55811">
    <property type="entry name" value="Nudix"/>
    <property type="match status" value="1"/>
</dbReference>
<protein>
    <submittedName>
        <fullName evidence="4">NUDIX domain-containing protein</fullName>
    </submittedName>
</protein>
<reference evidence="4 5" key="1">
    <citation type="submission" date="2019-01" db="EMBL/GenBank/DDBJ databases">
        <title>The draft genome of Rhizobium sp. 24NR.</title>
        <authorList>
            <person name="Liu L."/>
            <person name="Liang L."/>
            <person name="Shi S."/>
            <person name="Xu L."/>
            <person name="Wang X."/>
            <person name="Li L."/>
            <person name="Zhang X."/>
        </authorList>
    </citation>
    <scope>NUCLEOTIDE SEQUENCE [LARGE SCALE GENOMIC DNA]</scope>
    <source>
        <strain evidence="4 5">24NR</strain>
    </source>
</reference>
<sequence length="140" mass="15364">MTTLPSDTAPVICIAAALILDAQGRTLLVRKRGSSFFMQAGGKIEPGEAPLAALARELQEELGVHLPSEVSYLGRFLAEAANEDGHWVDAELYSFRLDRNVSPAAEIEEVIWATEEMLPTIQLAPLTRDEVIPLFCCLRQ</sequence>
<evidence type="ECO:0000256" key="1">
    <source>
        <dbReference type="ARBA" id="ARBA00001946"/>
    </source>
</evidence>
<dbReference type="PROSITE" id="PS00893">
    <property type="entry name" value="NUDIX_BOX"/>
    <property type="match status" value="1"/>
</dbReference>
<dbReference type="EMBL" id="SBIP01000006">
    <property type="protein sequence ID" value="RWX74777.1"/>
    <property type="molecule type" value="Genomic_DNA"/>
</dbReference>
<dbReference type="PANTHER" id="PTHR43046">
    <property type="entry name" value="GDP-MANNOSE MANNOSYL HYDROLASE"/>
    <property type="match status" value="1"/>
</dbReference>
<organism evidence="4 5">
    <name type="scientific">Neorhizobium lilium</name>
    <dbReference type="NCBI Taxonomy" id="2503024"/>
    <lineage>
        <taxon>Bacteria</taxon>
        <taxon>Pseudomonadati</taxon>
        <taxon>Pseudomonadota</taxon>
        <taxon>Alphaproteobacteria</taxon>
        <taxon>Hyphomicrobiales</taxon>
        <taxon>Rhizobiaceae</taxon>
        <taxon>Rhizobium/Agrobacterium group</taxon>
        <taxon>Neorhizobium</taxon>
    </lineage>
</organism>
<dbReference type="GO" id="GO:0016787">
    <property type="term" value="F:hydrolase activity"/>
    <property type="evidence" value="ECO:0007669"/>
    <property type="project" value="UniProtKB-KW"/>
</dbReference>
<dbReference type="Gene3D" id="3.90.79.10">
    <property type="entry name" value="Nucleoside Triphosphate Pyrophosphohydrolase"/>
    <property type="match status" value="1"/>
</dbReference>
<dbReference type="RefSeq" id="WP_128445438.1">
    <property type="nucleotide sequence ID" value="NZ_SBIP01000006.1"/>
</dbReference>
<keyword evidence="2" id="KW-0378">Hydrolase</keyword>
<keyword evidence="5" id="KW-1185">Reference proteome</keyword>
<proteinExistence type="predicted"/>
<dbReference type="CDD" id="cd04690">
    <property type="entry name" value="NUDIX_Hydrolase"/>
    <property type="match status" value="1"/>
</dbReference>
<accession>A0A444LB09</accession>
<dbReference type="Proteomes" id="UP000287687">
    <property type="component" value="Unassembled WGS sequence"/>
</dbReference>
<dbReference type="Pfam" id="PF00293">
    <property type="entry name" value="NUDIX"/>
    <property type="match status" value="1"/>
</dbReference>
<dbReference type="PROSITE" id="PS51462">
    <property type="entry name" value="NUDIX"/>
    <property type="match status" value="1"/>
</dbReference>
<dbReference type="InterPro" id="IPR000086">
    <property type="entry name" value="NUDIX_hydrolase_dom"/>
</dbReference>
<dbReference type="InterPro" id="IPR020084">
    <property type="entry name" value="NUDIX_hydrolase_CS"/>
</dbReference>
<dbReference type="AlphaFoldDB" id="A0A444LB09"/>
<gene>
    <name evidence="4" type="ORF">EPK99_23000</name>
</gene>
<evidence type="ECO:0000256" key="2">
    <source>
        <dbReference type="ARBA" id="ARBA00022801"/>
    </source>
</evidence>
<dbReference type="OrthoDB" id="9801098at2"/>
<evidence type="ECO:0000313" key="5">
    <source>
        <dbReference type="Proteomes" id="UP000287687"/>
    </source>
</evidence>
<evidence type="ECO:0000259" key="3">
    <source>
        <dbReference type="PROSITE" id="PS51462"/>
    </source>
</evidence>
<dbReference type="InterPro" id="IPR015797">
    <property type="entry name" value="NUDIX_hydrolase-like_dom_sf"/>
</dbReference>
<feature type="domain" description="Nudix hydrolase" evidence="3">
    <location>
        <begin position="10"/>
        <end position="136"/>
    </location>
</feature>
<name>A0A444LB09_9HYPH</name>
<dbReference type="PANTHER" id="PTHR43046:SF2">
    <property type="entry name" value="8-OXO-DGTP DIPHOSPHATASE-RELATED"/>
    <property type="match status" value="1"/>
</dbReference>
<comment type="cofactor">
    <cofactor evidence="1">
        <name>Mg(2+)</name>
        <dbReference type="ChEBI" id="CHEBI:18420"/>
    </cofactor>
</comment>
<comment type="caution">
    <text evidence="4">The sequence shown here is derived from an EMBL/GenBank/DDBJ whole genome shotgun (WGS) entry which is preliminary data.</text>
</comment>
<evidence type="ECO:0000313" key="4">
    <source>
        <dbReference type="EMBL" id="RWX74777.1"/>
    </source>
</evidence>